<dbReference type="EC" id="3.4.24.-" evidence="9"/>
<sequence>MWPKDVEIKYMVEQSGNSTQQNLEGIAIREVYDTNEPVIVFRWVRGDSCGIFENAGYLDRNDQIIFMTPDCDNVPAIAHLLMHRLGFTHEINHPNRDEFVMIFEDNIAEDERRHFVKYEEDEYPKLYDFDAKSIMHYQYDDFQEDALLPVIIPLIRDISPFDFLRPVWEKRSAPRQVFSYGDLIKLKDAFSKLILPGPVTG</sequence>
<evidence type="ECO:0000256" key="4">
    <source>
        <dbReference type="ARBA" id="ARBA00022801"/>
    </source>
</evidence>
<dbReference type="SUPFAM" id="SSF55486">
    <property type="entry name" value="Metalloproteases ('zincins'), catalytic domain"/>
    <property type="match status" value="1"/>
</dbReference>
<evidence type="ECO:0000256" key="8">
    <source>
        <dbReference type="PROSITE-ProRule" id="PRU01211"/>
    </source>
</evidence>
<comment type="caution">
    <text evidence="11">The sequence shown here is derived from an EMBL/GenBank/DDBJ whole genome shotgun (WGS) entry which is preliminary data.</text>
</comment>
<evidence type="ECO:0000259" key="10">
    <source>
        <dbReference type="PROSITE" id="PS51864"/>
    </source>
</evidence>
<dbReference type="AlphaFoldDB" id="A0A443SP11"/>
<keyword evidence="4 9" id="KW-0378">Hydrolase</keyword>
<evidence type="ECO:0000256" key="2">
    <source>
        <dbReference type="ARBA" id="ARBA00022670"/>
    </source>
</evidence>
<dbReference type="GO" id="GO:0008270">
    <property type="term" value="F:zinc ion binding"/>
    <property type="evidence" value="ECO:0007669"/>
    <property type="project" value="UniProtKB-UniRule"/>
</dbReference>
<gene>
    <name evidence="11" type="ORF">B4U80_12736</name>
</gene>
<comment type="function">
    <text evidence="7">Zinc metalloprotease. Provoques deadhesion of endothelial cells from cell cultures, and also degradation of fibronectin, fibrinogen and gelatin in vitro. Its role in the venom is not fully understood but it might act as a spreading factor that facilitates diffusion of other venom toxins. Alternatively, it might be involved in the proteolytic processing of other venom toxins or it might play a role in extra-oral digestion of prey.</text>
</comment>
<dbReference type="EMBL" id="NCKV01001000">
    <property type="protein sequence ID" value="RWS29254.1"/>
    <property type="molecule type" value="Genomic_DNA"/>
</dbReference>
<evidence type="ECO:0000256" key="3">
    <source>
        <dbReference type="ARBA" id="ARBA00022723"/>
    </source>
</evidence>
<feature type="binding site" evidence="8">
    <location>
        <position position="89"/>
    </location>
    <ligand>
        <name>Zn(2+)</name>
        <dbReference type="ChEBI" id="CHEBI:29105"/>
        <note>catalytic</note>
    </ligand>
</feature>
<dbReference type="OrthoDB" id="291007at2759"/>
<evidence type="ECO:0000256" key="5">
    <source>
        <dbReference type="ARBA" id="ARBA00022833"/>
    </source>
</evidence>
<dbReference type="STRING" id="299467.A0A443SP11"/>
<evidence type="ECO:0000256" key="7">
    <source>
        <dbReference type="ARBA" id="ARBA00025529"/>
    </source>
</evidence>
<dbReference type="InterPro" id="IPR006026">
    <property type="entry name" value="Peptidase_Metallo"/>
</dbReference>
<evidence type="ECO:0000313" key="12">
    <source>
        <dbReference type="Proteomes" id="UP000288716"/>
    </source>
</evidence>
<keyword evidence="2 9" id="KW-0645">Protease</keyword>
<comment type="subunit">
    <text evidence="1">Monomer.</text>
</comment>
<evidence type="ECO:0000256" key="1">
    <source>
        <dbReference type="ARBA" id="ARBA00011245"/>
    </source>
</evidence>
<dbReference type="PROSITE" id="PS51864">
    <property type="entry name" value="ASTACIN"/>
    <property type="match status" value="1"/>
</dbReference>
<name>A0A443SP11_9ACAR</name>
<keyword evidence="12" id="KW-1185">Reference proteome</keyword>
<dbReference type="Pfam" id="PF01400">
    <property type="entry name" value="Astacin"/>
    <property type="match status" value="1"/>
</dbReference>
<dbReference type="PANTHER" id="PTHR10127:SF780">
    <property type="entry name" value="METALLOENDOPEPTIDASE"/>
    <property type="match status" value="1"/>
</dbReference>
<dbReference type="Gene3D" id="3.40.390.10">
    <property type="entry name" value="Collagenase (Catalytic Domain)"/>
    <property type="match status" value="1"/>
</dbReference>
<feature type="binding site" evidence="8">
    <location>
        <position position="83"/>
    </location>
    <ligand>
        <name>Zn(2+)</name>
        <dbReference type="ChEBI" id="CHEBI:29105"/>
        <note>catalytic</note>
    </ligand>
</feature>
<dbReference type="Proteomes" id="UP000288716">
    <property type="component" value="Unassembled WGS sequence"/>
</dbReference>
<reference evidence="11 12" key="1">
    <citation type="journal article" date="2018" name="Gigascience">
        <title>Genomes of trombidid mites reveal novel predicted allergens and laterally-transferred genes associated with secondary metabolism.</title>
        <authorList>
            <person name="Dong X."/>
            <person name="Chaisiri K."/>
            <person name="Xia D."/>
            <person name="Armstrong S.D."/>
            <person name="Fang Y."/>
            <person name="Donnelly M.J."/>
            <person name="Kadowaki T."/>
            <person name="McGarry J.W."/>
            <person name="Darby A.C."/>
            <person name="Makepeace B.L."/>
        </authorList>
    </citation>
    <scope>NUCLEOTIDE SEQUENCE [LARGE SCALE GENOMIC DNA]</scope>
    <source>
        <strain evidence="11">UoL-UT</strain>
    </source>
</reference>
<dbReference type="GO" id="GO:0004222">
    <property type="term" value="F:metalloendopeptidase activity"/>
    <property type="evidence" value="ECO:0007669"/>
    <property type="project" value="UniProtKB-UniRule"/>
</dbReference>
<proteinExistence type="predicted"/>
<evidence type="ECO:0000256" key="9">
    <source>
        <dbReference type="RuleBase" id="RU361183"/>
    </source>
</evidence>
<dbReference type="PANTHER" id="PTHR10127">
    <property type="entry name" value="DISCOIDIN, CUB, EGF, LAMININ , AND ZINC METALLOPROTEASE DOMAIN CONTAINING"/>
    <property type="match status" value="1"/>
</dbReference>
<organism evidence="11 12">
    <name type="scientific">Leptotrombidium deliense</name>
    <dbReference type="NCBI Taxonomy" id="299467"/>
    <lineage>
        <taxon>Eukaryota</taxon>
        <taxon>Metazoa</taxon>
        <taxon>Ecdysozoa</taxon>
        <taxon>Arthropoda</taxon>
        <taxon>Chelicerata</taxon>
        <taxon>Arachnida</taxon>
        <taxon>Acari</taxon>
        <taxon>Acariformes</taxon>
        <taxon>Trombidiformes</taxon>
        <taxon>Prostigmata</taxon>
        <taxon>Anystina</taxon>
        <taxon>Parasitengona</taxon>
        <taxon>Trombiculoidea</taxon>
        <taxon>Trombiculidae</taxon>
        <taxon>Leptotrombidium</taxon>
    </lineage>
</organism>
<accession>A0A443SP11</accession>
<dbReference type="GO" id="GO:0006508">
    <property type="term" value="P:proteolysis"/>
    <property type="evidence" value="ECO:0007669"/>
    <property type="project" value="UniProtKB-KW"/>
</dbReference>
<comment type="caution">
    <text evidence="8">Lacks conserved residue(s) required for the propagation of feature annotation.</text>
</comment>
<keyword evidence="8" id="KW-1015">Disulfide bond</keyword>
<feature type="domain" description="Peptidase M12A" evidence="10">
    <location>
        <begin position="1"/>
        <end position="196"/>
    </location>
</feature>
<feature type="disulfide bond" evidence="8">
    <location>
        <begin position="49"/>
        <end position="71"/>
    </location>
</feature>
<feature type="binding site" evidence="8">
    <location>
        <position position="79"/>
    </location>
    <ligand>
        <name>Zn(2+)</name>
        <dbReference type="ChEBI" id="CHEBI:29105"/>
        <note>catalytic</note>
    </ligand>
</feature>
<keyword evidence="5 8" id="KW-0862">Zinc</keyword>
<dbReference type="PRINTS" id="PR00480">
    <property type="entry name" value="ASTACIN"/>
</dbReference>
<evidence type="ECO:0000256" key="6">
    <source>
        <dbReference type="ARBA" id="ARBA00023049"/>
    </source>
</evidence>
<dbReference type="InterPro" id="IPR024079">
    <property type="entry name" value="MetalloPept_cat_dom_sf"/>
</dbReference>
<comment type="cofactor">
    <cofactor evidence="8 9">
        <name>Zn(2+)</name>
        <dbReference type="ChEBI" id="CHEBI:29105"/>
    </cofactor>
    <text evidence="8 9">Binds 1 zinc ion per subunit.</text>
</comment>
<dbReference type="SMART" id="SM00235">
    <property type="entry name" value="ZnMc"/>
    <property type="match status" value="1"/>
</dbReference>
<dbReference type="VEuPathDB" id="VectorBase:LDEU002783"/>
<protein>
    <recommendedName>
        <fullName evidence="9">Metalloendopeptidase</fullName>
        <ecNumber evidence="9">3.4.24.-</ecNumber>
    </recommendedName>
</protein>
<dbReference type="InterPro" id="IPR001506">
    <property type="entry name" value="Peptidase_M12A"/>
</dbReference>
<evidence type="ECO:0000313" key="11">
    <source>
        <dbReference type="EMBL" id="RWS29254.1"/>
    </source>
</evidence>
<keyword evidence="6 9" id="KW-0482">Metalloprotease</keyword>
<keyword evidence="3 8" id="KW-0479">Metal-binding</keyword>